<gene>
    <name evidence="2" type="ORF">M3A82_011615</name>
</gene>
<feature type="domain" description="N-acetyltransferase" evidence="1">
    <location>
        <begin position="170"/>
        <end position="320"/>
    </location>
</feature>
<organism evidence="2 3">
    <name type="scientific">Micrococcus luteus</name>
    <name type="common">Micrococcus lysodeikticus</name>
    <dbReference type="NCBI Taxonomy" id="1270"/>
    <lineage>
        <taxon>Bacteria</taxon>
        <taxon>Bacillati</taxon>
        <taxon>Actinomycetota</taxon>
        <taxon>Actinomycetes</taxon>
        <taxon>Micrococcales</taxon>
        <taxon>Micrococcaceae</taxon>
        <taxon>Micrococcus</taxon>
    </lineage>
</organism>
<dbReference type="PROSITE" id="PS51186">
    <property type="entry name" value="GNAT"/>
    <property type="match status" value="1"/>
</dbReference>
<proteinExistence type="predicted"/>
<dbReference type="InterPro" id="IPR009297">
    <property type="entry name" value="DUF952"/>
</dbReference>
<dbReference type="Gene3D" id="3.20.170.20">
    <property type="entry name" value="Protein of unknown function DUF952"/>
    <property type="match status" value="1"/>
</dbReference>
<keyword evidence="2" id="KW-0808">Transferase</keyword>
<dbReference type="InterPro" id="IPR000182">
    <property type="entry name" value="GNAT_dom"/>
</dbReference>
<dbReference type="Proteomes" id="UP001205867">
    <property type="component" value="Unassembled WGS sequence"/>
</dbReference>
<dbReference type="InterPro" id="IPR016181">
    <property type="entry name" value="Acyl_CoA_acyltransferase"/>
</dbReference>
<dbReference type="SUPFAM" id="SSF55729">
    <property type="entry name" value="Acyl-CoA N-acyltransferases (Nat)"/>
    <property type="match status" value="1"/>
</dbReference>
<dbReference type="GO" id="GO:0016747">
    <property type="term" value="F:acyltransferase activity, transferring groups other than amino-acyl groups"/>
    <property type="evidence" value="ECO:0007669"/>
    <property type="project" value="InterPro"/>
</dbReference>
<dbReference type="SUPFAM" id="SSF56399">
    <property type="entry name" value="ADP-ribosylation"/>
    <property type="match status" value="1"/>
</dbReference>
<keyword evidence="2" id="KW-0012">Acyltransferase</keyword>
<reference evidence="2" key="1">
    <citation type="submission" date="2023-06" db="EMBL/GenBank/DDBJ databases">
        <title>lsaBGC provides a comprehensive framework for evolutionary analysis of biosynthetic gene clusters within focal taxa.</title>
        <authorList>
            <person name="Salamzade R."/>
            <person name="Sandstrom S."/>
            <person name="Kalan L.R."/>
        </authorList>
    </citation>
    <scope>NUCLEOTIDE SEQUENCE</scope>
    <source>
        <strain evidence="2">P3-SID899</strain>
    </source>
</reference>
<dbReference type="Gene3D" id="3.40.630.30">
    <property type="match status" value="1"/>
</dbReference>
<dbReference type="Pfam" id="PF06108">
    <property type="entry name" value="DUF952"/>
    <property type="match status" value="1"/>
</dbReference>
<evidence type="ECO:0000259" key="1">
    <source>
        <dbReference type="PROSITE" id="PS51186"/>
    </source>
</evidence>
<dbReference type="RefSeq" id="WP_002856643.1">
    <property type="nucleotide sequence ID" value="NZ_JACLBY010000003.1"/>
</dbReference>
<comment type="caution">
    <text evidence="2">The sequence shown here is derived from an EMBL/GenBank/DDBJ whole genome shotgun (WGS) entry which is preliminary data.</text>
</comment>
<evidence type="ECO:0000313" key="3">
    <source>
        <dbReference type="Proteomes" id="UP001205867"/>
    </source>
</evidence>
<dbReference type="AlphaFoldDB" id="A0AAP3AL96"/>
<evidence type="ECO:0000313" key="2">
    <source>
        <dbReference type="EMBL" id="MCV7629973.1"/>
    </source>
</evidence>
<dbReference type="Pfam" id="PF00583">
    <property type="entry name" value="Acetyltransf_1"/>
    <property type="match status" value="1"/>
</dbReference>
<protein>
    <submittedName>
        <fullName evidence="2">GNAT family N-acetyltransferase</fullName>
        <ecNumber evidence="2">2.3.1.-</ecNumber>
    </submittedName>
</protein>
<sequence>MILHITLPEDWAAARRIGRYTASTRGASIDDVGFLHASDDAAQVGVVGAAIYPDRPDAFVVGLDEDELAGAGLRVRREPGDPSDPHSAEFPHVYPGEAVSGHIPWSMLTPVTDPRAEARVHREDSAEAAALLDAGWSIRSRSWGARLHLDDDADLASYRGHVAASEARGIEVRRLTAVDLPALRALDEEAAPRFPRTDGSRHEPLPDDLEARLSTPEGLAVGAFVGGVLIGFTLTFRSPDRWEVDRTAVAAEHENRGVAKAVKAATVLATHARGGREWGTGGAEVNAASLRMNAALGFRLEPAWLGLTPPMTWEEFVRAPASSSLDDKLT</sequence>
<accession>A0AAP3AL96</accession>
<name>A0AAP3AL96_MICLU</name>
<dbReference type="EMBL" id="JALXKZ020000049">
    <property type="protein sequence ID" value="MCV7629973.1"/>
    <property type="molecule type" value="Genomic_DNA"/>
</dbReference>
<dbReference type="EC" id="2.3.1.-" evidence="2"/>